<evidence type="ECO:0000313" key="1">
    <source>
        <dbReference type="EMBL" id="MVQ39511.1"/>
    </source>
</evidence>
<dbReference type="EMBL" id="WSEM01000034">
    <property type="protein sequence ID" value="MVQ39511.1"/>
    <property type="molecule type" value="Genomic_DNA"/>
</dbReference>
<name>A0ABW9UJK0_9BACL</name>
<protein>
    <recommendedName>
        <fullName evidence="3">STAS/SEC14 domain-containing protein</fullName>
    </recommendedName>
</protein>
<comment type="caution">
    <text evidence="1">The sequence shown here is derived from an EMBL/GenBank/DDBJ whole genome shotgun (WGS) entry which is preliminary data.</text>
</comment>
<evidence type="ECO:0000313" key="2">
    <source>
        <dbReference type="Proteomes" id="UP000467637"/>
    </source>
</evidence>
<keyword evidence="2" id="KW-1185">Reference proteome</keyword>
<evidence type="ECO:0008006" key="3">
    <source>
        <dbReference type="Google" id="ProtNLM"/>
    </source>
</evidence>
<sequence length="131" mass="15206">MLFYSSEHGQVLWNEEIHASLIEWNGFSYGEKFQTILLKGIELLEQKKSEKMLMDVRSGSAINQEDQKWIAHQFVERAYRAGLRHIAIVLPKRAIAKMSLDRTIVGLGELPYELLNFSEINEAVKWLSDLR</sequence>
<reference evidence="1 2" key="1">
    <citation type="submission" date="2019-12" db="EMBL/GenBank/DDBJ databases">
        <authorList>
            <person name="Huq M.A."/>
        </authorList>
    </citation>
    <scope>NUCLEOTIDE SEQUENCE [LARGE SCALE GENOMIC DNA]</scope>
    <source>
        <strain evidence="1 2">MAH-34</strain>
    </source>
</reference>
<dbReference type="RefSeq" id="WP_157325662.1">
    <property type="nucleotide sequence ID" value="NZ_WSEM01000034.1"/>
</dbReference>
<organism evidence="1 2">
    <name type="scientific">Paenibacillus anseongense</name>
    <dbReference type="NCBI Taxonomy" id="2682845"/>
    <lineage>
        <taxon>Bacteria</taxon>
        <taxon>Bacillati</taxon>
        <taxon>Bacillota</taxon>
        <taxon>Bacilli</taxon>
        <taxon>Bacillales</taxon>
        <taxon>Paenibacillaceae</taxon>
        <taxon>Paenibacillus</taxon>
    </lineage>
</organism>
<dbReference type="Proteomes" id="UP000467637">
    <property type="component" value="Unassembled WGS sequence"/>
</dbReference>
<accession>A0ABW9UJK0</accession>
<gene>
    <name evidence="1" type="ORF">GON05_33470</name>
</gene>
<proteinExistence type="predicted"/>